<dbReference type="RefSeq" id="WP_183209659.1">
    <property type="nucleotide sequence ID" value="NZ_JAAAMM010000004.1"/>
</dbReference>
<accession>A0A7W6HFE9</accession>
<evidence type="ECO:0000256" key="1">
    <source>
        <dbReference type="ARBA" id="ARBA00007749"/>
    </source>
</evidence>
<dbReference type="CDD" id="cd07720">
    <property type="entry name" value="OPHC2-like_MBL-fold"/>
    <property type="match status" value="1"/>
</dbReference>
<evidence type="ECO:0000256" key="2">
    <source>
        <dbReference type="ARBA" id="ARBA00022723"/>
    </source>
</evidence>
<evidence type="ECO:0000256" key="3">
    <source>
        <dbReference type="ARBA" id="ARBA00022801"/>
    </source>
</evidence>
<dbReference type="Proteomes" id="UP000588647">
    <property type="component" value="Unassembled WGS sequence"/>
</dbReference>
<dbReference type="InterPro" id="IPR006311">
    <property type="entry name" value="TAT_signal"/>
</dbReference>
<dbReference type="PANTHER" id="PTHR42978">
    <property type="entry name" value="QUORUM-QUENCHING LACTONASE YTNP-RELATED-RELATED"/>
    <property type="match status" value="1"/>
</dbReference>
<dbReference type="GO" id="GO:0046872">
    <property type="term" value="F:metal ion binding"/>
    <property type="evidence" value="ECO:0007669"/>
    <property type="project" value="UniProtKB-KW"/>
</dbReference>
<protein>
    <submittedName>
        <fullName evidence="7">Glyoxylase-like metal-dependent hydrolase (Beta-lactamase superfamily II)</fullName>
    </submittedName>
</protein>
<feature type="signal peptide" evidence="5">
    <location>
        <begin position="1"/>
        <end position="28"/>
    </location>
</feature>
<organism evidence="7 8">
    <name type="scientific">Aurantimonas endophytica</name>
    <dbReference type="NCBI Taxonomy" id="1522175"/>
    <lineage>
        <taxon>Bacteria</taxon>
        <taxon>Pseudomonadati</taxon>
        <taxon>Pseudomonadota</taxon>
        <taxon>Alphaproteobacteria</taxon>
        <taxon>Hyphomicrobiales</taxon>
        <taxon>Aurantimonadaceae</taxon>
        <taxon>Aurantimonas</taxon>
    </lineage>
</organism>
<dbReference type="Gene3D" id="3.60.15.10">
    <property type="entry name" value="Ribonuclease Z/Hydroxyacylglutathione hydrolase-like"/>
    <property type="match status" value="1"/>
</dbReference>
<dbReference type="InterPro" id="IPR001279">
    <property type="entry name" value="Metallo-B-lactamas"/>
</dbReference>
<keyword evidence="4" id="KW-0862">Zinc</keyword>
<dbReference type="InterPro" id="IPR051013">
    <property type="entry name" value="MBL_superfamily_lactonases"/>
</dbReference>
<dbReference type="PROSITE" id="PS51318">
    <property type="entry name" value="TAT"/>
    <property type="match status" value="1"/>
</dbReference>
<sequence length="300" mass="31766">MLTRRSFAAGAAAVAGLAGLGLRSRALAAPDALTTLSDGQLEMPTDFVLRGIPDATLEEIGIDRGALGATHASPCNLTLLRGADRLVLFDAGAGTNFMPSAGKLPESLDAAGIDPGEVTDVIFTHAHPDHIWGVLDDFDEVPFANAAFHVCQTEWDYWRSDAALAEMPEDRQSFVIGARSRFEAIEDRSTLFKPGTEVISGIEAVAAFGHTPGHCAFVLHGEGAPVMVVGDAIINDPISFARPDLSWGADQDPETGAKTRSALLDRLASEKMRFVGFHLPNGGLGRVETEGAGYRFVPDA</sequence>
<evidence type="ECO:0000313" key="8">
    <source>
        <dbReference type="Proteomes" id="UP000588647"/>
    </source>
</evidence>
<dbReference type="GO" id="GO:0016787">
    <property type="term" value="F:hydrolase activity"/>
    <property type="evidence" value="ECO:0007669"/>
    <property type="project" value="UniProtKB-KW"/>
</dbReference>
<feature type="domain" description="Metallo-beta-lactamase" evidence="6">
    <location>
        <begin position="74"/>
        <end position="278"/>
    </location>
</feature>
<keyword evidence="3 7" id="KW-0378">Hydrolase</keyword>
<reference evidence="7 8" key="1">
    <citation type="submission" date="2020-08" db="EMBL/GenBank/DDBJ databases">
        <title>Genomic Encyclopedia of Type Strains, Phase IV (KMG-IV): sequencing the most valuable type-strain genomes for metagenomic binning, comparative biology and taxonomic classification.</title>
        <authorList>
            <person name="Goeker M."/>
        </authorList>
    </citation>
    <scope>NUCLEOTIDE SEQUENCE [LARGE SCALE GENOMIC DNA]</scope>
    <source>
        <strain evidence="7 8">DSM 103570</strain>
    </source>
</reference>
<comment type="caution">
    <text evidence="7">The sequence shown here is derived from an EMBL/GenBank/DDBJ whole genome shotgun (WGS) entry which is preliminary data.</text>
</comment>
<dbReference type="EMBL" id="JACIEM010000004">
    <property type="protein sequence ID" value="MBB4004066.1"/>
    <property type="molecule type" value="Genomic_DNA"/>
</dbReference>
<evidence type="ECO:0000256" key="5">
    <source>
        <dbReference type="SAM" id="SignalP"/>
    </source>
</evidence>
<dbReference type="SUPFAM" id="SSF56281">
    <property type="entry name" value="Metallo-hydrolase/oxidoreductase"/>
    <property type="match status" value="1"/>
</dbReference>
<dbReference type="SMART" id="SM00849">
    <property type="entry name" value="Lactamase_B"/>
    <property type="match status" value="1"/>
</dbReference>
<feature type="chain" id="PRO_5030969699" evidence="5">
    <location>
        <begin position="29"/>
        <end position="300"/>
    </location>
</feature>
<keyword evidence="5" id="KW-0732">Signal</keyword>
<keyword evidence="8" id="KW-1185">Reference proteome</keyword>
<dbReference type="Pfam" id="PF00753">
    <property type="entry name" value="Lactamase_B"/>
    <property type="match status" value="1"/>
</dbReference>
<dbReference type="InterPro" id="IPR036866">
    <property type="entry name" value="RibonucZ/Hydroxyglut_hydro"/>
</dbReference>
<name>A0A7W6HFE9_9HYPH</name>
<comment type="similarity">
    <text evidence="1">Belongs to the metallo-beta-lactamase superfamily.</text>
</comment>
<gene>
    <name evidence="7" type="ORF">GGR03_003154</name>
</gene>
<dbReference type="AlphaFoldDB" id="A0A7W6HFE9"/>
<dbReference type="PANTHER" id="PTHR42978:SF6">
    <property type="entry name" value="QUORUM-QUENCHING LACTONASE YTNP-RELATED"/>
    <property type="match status" value="1"/>
</dbReference>
<evidence type="ECO:0000313" key="7">
    <source>
        <dbReference type="EMBL" id="MBB4004066.1"/>
    </source>
</evidence>
<evidence type="ECO:0000256" key="4">
    <source>
        <dbReference type="ARBA" id="ARBA00022833"/>
    </source>
</evidence>
<proteinExistence type="inferred from homology"/>
<keyword evidence="2" id="KW-0479">Metal-binding</keyword>
<evidence type="ECO:0000259" key="6">
    <source>
        <dbReference type="SMART" id="SM00849"/>
    </source>
</evidence>